<comment type="caution">
    <text evidence="4">The sequence shown here is derived from an EMBL/GenBank/DDBJ whole genome shotgun (WGS) entry which is preliminary data.</text>
</comment>
<protein>
    <submittedName>
        <fullName evidence="4">Zinc ribbon protein</fullName>
    </submittedName>
</protein>
<gene>
    <name evidence="4" type="ORF">DFP98_103118</name>
</gene>
<organism evidence="4 5">
    <name type="scientific">Cohnella phaseoli</name>
    <dbReference type="NCBI Taxonomy" id="456490"/>
    <lineage>
        <taxon>Bacteria</taxon>
        <taxon>Bacillati</taxon>
        <taxon>Bacillota</taxon>
        <taxon>Bacilli</taxon>
        <taxon>Bacillales</taxon>
        <taxon>Paenibacillaceae</taxon>
        <taxon>Cohnella</taxon>
    </lineage>
</organism>
<keyword evidence="2" id="KW-0472">Membrane</keyword>
<dbReference type="Pfam" id="PF13240">
    <property type="entry name" value="Zn_Ribbon_1"/>
    <property type="match status" value="1"/>
</dbReference>
<keyword evidence="1" id="KW-0175">Coiled coil</keyword>
<reference evidence="4 5" key="1">
    <citation type="submission" date="2018-07" db="EMBL/GenBank/DDBJ databases">
        <title>Genomic Encyclopedia of Type Strains, Phase III (KMG-III): the genomes of soil and plant-associated and newly described type strains.</title>
        <authorList>
            <person name="Whitman W."/>
        </authorList>
    </citation>
    <scope>NUCLEOTIDE SEQUENCE [LARGE SCALE GENOMIC DNA]</scope>
    <source>
        <strain evidence="4 5">CECT 7287</strain>
    </source>
</reference>
<evidence type="ECO:0000256" key="1">
    <source>
        <dbReference type="SAM" id="Coils"/>
    </source>
</evidence>
<evidence type="ECO:0000256" key="2">
    <source>
        <dbReference type="SAM" id="Phobius"/>
    </source>
</evidence>
<keyword evidence="5" id="KW-1185">Reference proteome</keyword>
<proteinExistence type="predicted"/>
<dbReference type="Proteomes" id="UP000256977">
    <property type="component" value="Unassembled WGS sequence"/>
</dbReference>
<sequence length="268" mass="29441">MVRVVICRKMLIGAIFLFCSKCGEKLKDNASFCSKCGEAVSQQSTVNETAATKEVNSPSNLSATGLPPKKKKPGCLILIVTVVAFIAIIAVVNAISDTKQGLGSKEKVEASASELKEQGLKFDEQAWGDFLKIYDAHNDLMKTMGLYADGKLSKLDFYDYSKRAQEWFGKASVSFKYAKTDNEKTYLSVFEIFALADQAAAKSLIKYLDSNATKDLSKAREEIDRAKQAATTISSNRVVFLRSIGLSKEELEKKVNEAVAELEKAESK</sequence>
<feature type="domain" description="Zinc-ribbon" evidence="3">
    <location>
        <begin position="18"/>
        <end position="38"/>
    </location>
</feature>
<dbReference type="InterPro" id="IPR026870">
    <property type="entry name" value="Zinc_ribbon_dom"/>
</dbReference>
<feature type="transmembrane region" description="Helical" evidence="2">
    <location>
        <begin position="75"/>
        <end position="95"/>
    </location>
</feature>
<dbReference type="OrthoDB" id="2990018at2"/>
<feature type="coiled-coil region" evidence="1">
    <location>
        <begin position="209"/>
        <end position="268"/>
    </location>
</feature>
<name>A0A3D9KIJ6_9BACL</name>
<keyword evidence="2" id="KW-0812">Transmembrane</keyword>
<evidence type="ECO:0000259" key="3">
    <source>
        <dbReference type="Pfam" id="PF13240"/>
    </source>
</evidence>
<keyword evidence="2" id="KW-1133">Transmembrane helix</keyword>
<accession>A0A3D9KIJ6</accession>
<evidence type="ECO:0000313" key="4">
    <source>
        <dbReference type="EMBL" id="RED86265.1"/>
    </source>
</evidence>
<dbReference type="AlphaFoldDB" id="A0A3D9KIJ6"/>
<dbReference type="EMBL" id="QRDZ01000003">
    <property type="protein sequence ID" value="RED86265.1"/>
    <property type="molecule type" value="Genomic_DNA"/>
</dbReference>
<evidence type="ECO:0000313" key="5">
    <source>
        <dbReference type="Proteomes" id="UP000256977"/>
    </source>
</evidence>